<feature type="region of interest" description="Disordered" evidence="1">
    <location>
        <begin position="16"/>
        <end position="46"/>
    </location>
</feature>
<protein>
    <submittedName>
        <fullName evidence="2">Uncharacterized protein</fullName>
    </submittedName>
</protein>
<dbReference type="EMBL" id="JBBGZA010000001">
    <property type="protein sequence ID" value="MEJ5095161.1"/>
    <property type="molecule type" value="Genomic_DNA"/>
</dbReference>
<accession>A0ABU8Q6M4</accession>
<proteinExistence type="predicted"/>
<reference evidence="2 3" key="1">
    <citation type="submission" date="2023-12" db="EMBL/GenBank/DDBJ databases">
        <title>Gut-associated functions are favored during microbiome assembly across C. elegans life.</title>
        <authorList>
            <person name="Zimmermann J."/>
        </authorList>
    </citation>
    <scope>NUCLEOTIDE SEQUENCE [LARGE SCALE GENOMIC DNA]</scope>
    <source>
        <strain evidence="2 3">JUb134</strain>
    </source>
</reference>
<keyword evidence="3" id="KW-1185">Reference proteome</keyword>
<evidence type="ECO:0000313" key="2">
    <source>
        <dbReference type="EMBL" id="MEJ5095161.1"/>
    </source>
</evidence>
<sequence>MGWRAGLLALALAGCSDEQPAPAPSPTQQAAPKPTPAPVPIDVGTLAPGELPAPELAGVAPASGQWHTGKGNARFVDAGGTGAFALRCDSPRRQLVFLRSGTVEAGTMLRIVTGMAAASYPVVASGRKVEAHASIDDRFLAALQKVKGPIGVSLGEGPVLAVPADPAIAAVIRACRGR</sequence>
<comment type="caution">
    <text evidence="2">The sequence shown here is derived from an EMBL/GenBank/DDBJ whole genome shotgun (WGS) entry which is preliminary data.</text>
</comment>
<dbReference type="Proteomes" id="UP001380365">
    <property type="component" value="Unassembled WGS sequence"/>
</dbReference>
<evidence type="ECO:0000256" key="1">
    <source>
        <dbReference type="SAM" id="MobiDB-lite"/>
    </source>
</evidence>
<gene>
    <name evidence="2" type="ORF">WH159_11520</name>
</gene>
<name>A0ABU8Q6M4_9SPHN</name>
<dbReference type="PROSITE" id="PS51257">
    <property type="entry name" value="PROKAR_LIPOPROTEIN"/>
    <property type="match status" value="1"/>
</dbReference>
<dbReference type="RefSeq" id="WP_132881978.1">
    <property type="nucleotide sequence ID" value="NZ_JBBGZA010000001.1"/>
</dbReference>
<evidence type="ECO:0000313" key="3">
    <source>
        <dbReference type="Proteomes" id="UP001380365"/>
    </source>
</evidence>
<organism evidence="2 3">
    <name type="scientific">Sphingomonas molluscorum</name>
    <dbReference type="NCBI Taxonomy" id="418184"/>
    <lineage>
        <taxon>Bacteria</taxon>
        <taxon>Pseudomonadati</taxon>
        <taxon>Pseudomonadota</taxon>
        <taxon>Alphaproteobacteria</taxon>
        <taxon>Sphingomonadales</taxon>
        <taxon>Sphingomonadaceae</taxon>
        <taxon>Sphingomonas</taxon>
    </lineage>
</organism>